<dbReference type="PANTHER" id="PTHR24305:SF230">
    <property type="entry name" value="P450, PUTATIVE (EUROFUNG)-RELATED"/>
    <property type="match status" value="1"/>
</dbReference>
<dbReference type="SUPFAM" id="SSF46934">
    <property type="entry name" value="UBA-like"/>
    <property type="match status" value="1"/>
</dbReference>
<dbReference type="InterPro" id="IPR041807">
    <property type="entry name" value="Cue5/Don1_CUE"/>
</dbReference>
<dbReference type="FunFam" id="1.10.630.10:FF:000179">
    <property type="entry name" value="Cytochrome P450"/>
    <property type="match status" value="1"/>
</dbReference>
<sequence length="964" mass="107131">MSASPDAQGKPKDHLTLHEPTPESPTTVRPFDMDDDDVPETGGLNNSATTAPSTTATTSKNEQILKEAFPSIDATVIKAVLAASGGQIDPAFNALLGREPTTYDSITGQRQLLHQNRRAPANRTALTQMEADELYARQLAEHYDNVGAYEERTMNRGPGGFQGQPRRQATGLKPNEMYDREHNFIDDDLPVITENIKKGFLETQTKVNSWFTNLKKKIDGEYDSDEDESQPSKHRPHGGPSRRSGEGSRQSTDYHRYDADPQVLSDDFAGMRLNPDGTPSGQQSGNPNLNKPLPGATKPDGRKVAFRDSVEDIGLYDASPKLPPNEGTTSPPAAKQSKWQPLSTVEPSPIVENDPFSLGDSEDEKESKGGSKDIKLEDTERLKAATADAMADDLVSSSAKGTGGKKDTFAFLNGGLLPILNAQLRRNDRLIAPLTSYDAHVAASISRKIPLVKDRSPSRNKTMAVNVTAAWTERSNLGLLALTLALSIAAVIYNIYFHPLRKFPGPLIQRASPLPWCYQHATGVQFMETQKLHDRYGPVVRIGPNHLSFVDTKAWKDIYGHRVGGSAQTSEMSKAKEWVHAIRSAPTSIINADREEHSRFRRALSHGFSDAAMREQEPEIVKYVDLLIERLHQECGQGKEVLNIEAWYNWTTFDVVGTLVFGQSFRCLESTNYHPWIEFIFKTIRGNGAVVAMTYLGLGIIPELIYRSGAFGIRKVHALTEDMVTTRLNAKRNDDLFEGLVEKKDEWNLSFKKLSANALILVIAGSETTATTLSGATYLLLTHPEIMEKLKQEVRSAFKDASEININTVNNLKYMLAILNEALRLYPPVSSGLVRKVPAGGAEIAGHFVSEGTFVEVQHWSMNHSKENWSEPWEFQPERFLGTSKEALEAGNRLEALQAFSVGPRNCIGRNLAYAEMRLILARIIFDFDMKMSPESEDWIAKQRAYTLWDRVPLEVYLTPVRKA</sequence>
<dbReference type="Gene3D" id="1.10.630.10">
    <property type="entry name" value="Cytochrome P450"/>
    <property type="match status" value="1"/>
</dbReference>
<evidence type="ECO:0000313" key="12">
    <source>
        <dbReference type="Proteomes" id="UP001148614"/>
    </source>
</evidence>
<dbReference type="CDD" id="cd11058">
    <property type="entry name" value="CYP60B-like"/>
    <property type="match status" value="1"/>
</dbReference>
<feature type="binding site" description="axial binding residue" evidence="8">
    <location>
        <position position="907"/>
    </location>
    <ligand>
        <name>heme</name>
        <dbReference type="ChEBI" id="CHEBI:30413"/>
    </ligand>
    <ligandPart>
        <name>Fe</name>
        <dbReference type="ChEBI" id="CHEBI:18248"/>
    </ligandPart>
</feature>
<dbReference type="SUPFAM" id="SSF48264">
    <property type="entry name" value="Cytochrome P450"/>
    <property type="match status" value="1"/>
</dbReference>
<dbReference type="InterPro" id="IPR050121">
    <property type="entry name" value="Cytochrome_P450_monoxygenase"/>
</dbReference>
<dbReference type="PRINTS" id="PR00385">
    <property type="entry name" value="P450"/>
</dbReference>
<evidence type="ECO:0000256" key="8">
    <source>
        <dbReference type="PIRSR" id="PIRSR602401-1"/>
    </source>
</evidence>
<dbReference type="GO" id="GO:0043130">
    <property type="term" value="F:ubiquitin binding"/>
    <property type="evidence" value="ECO:0007669"/>
    <property type="project" value="InterPro"/>
</dbReference>
<reference evidence="11" key="1">
    <citation type="submission" date="2022-07" db="EMBL/GenBank/DDBJ databases">
        <title>Genome Sequence of Xylaria arbuscula.</title>
        <authorList>
            <person name="Buettner E."/>
        </authorList>
    </citation>
    <scope>NUCLEOTIDE SEQUENCE</scope>
    <source>
        <strain evidence="11">VT107</strain>
    </source>
</reference>
<feature type="compositionally biased region" description="Low complexity" evidence="9">
    <location>
        <begin position="47"/>
        <end position="59"/>
    </location>
</feature>
<feature type="compositionally biased region" description="Low complexity" evidence="9">
    <location>
        <begin position="238"/>
        <end position="251"/>
    </location>
</feature>
<dbReference type="PANTHER" id="PTHR24305">
    <property type="entry name" value="CYTOCHROME P450"/>
    <property type="match status" value="1"/>
</dbReference>
<gene>
    <name evidence="11" type="ORF">NPX13_g6596</name>
</gene>
<dbReference type="InterPro" id="IPR001128">
    <property type="entry name" value="Cyt_P450"/>
</dbReference>
<dbReference type="FunFam" id="1.10.8.10:FF:000064">
    <property type="entry name" value="Similar to CUE domain-containing protein"/>
    <property type="match status" value="1"/>
</dbReference>
<dbReference type="InterPro" id="IPR009060">
    <property type="entry name" value="UBA-like_sf"/>
</dbReference>
<dbReference type="EMBL" id="JANPWZ010001186">
    <property type="protein sequence ID" value="KAJ3567940.1"/>
    <property type="molecule type" value="Genomic_DNA"/>
</dbReference>
<dbReference type="PROSITE" id="PS51140">
    <property type="entry name" value="CUE"/>
    <property type="match status" value="1"/>
</dbReference>
<keyword evidence="3 8" id="KW-0349">Heme</keyword>
<dbReference type="GO" id="GO:0005506">
    <property type="term" value="F:iron ion binding"/>
    <property type="evidence" value="ECO:0007669"/>
    <property type="project" value="InterPro"/>
</dbReference>
<comment type="cofactor">
    <cofactor evidence="1 8">
        <name>heme</name>
        <dbReference type="ChEBI" id="CHEBI:30413"/>
    </cofactor>
</comment>
<feature type="compositionally biased region" description="Polar residues" evidence="9">
    <location>
        <begin position="326"/>
        <end position="346"/>
    </location>
</feature>
<dbReference type="SMART" id="SM00546">
    <property type="entry name" value="CUE"/>
    <property type="match status" value="1"/>
</dbReference>
<dbReference type="GO" id="GO:0004497">
    <property type="term" value="F:monooxygenase activity"/>
    <property type="evidence" value="ECO:0007669"/>
    <property type="project" value="UniProtKB-KW"/>
</dbReference>
<feature type="compositionally biased region" description="Basic and acidic residues" evidence="9">
    <location>
        <begin position="9"/>
        <end position="21"/>
    </location>
</feature>
<evidence type="ECO:0000256" key="4">
    <source>
        <dbReference type="ARBA" id="ARBA00022723"/>
    </source>
</evidence>
<evidence type="ECO:0000256" key="9">
    <source>
        <dbReference type="SAM" id="MobiDB-lite"/>
    </source>
</evidence>
<feature type="region of interest" description="Disordered" evidence="9">
    <location>
        <begin position="1"/>
        <end position="59"/>
    </location>
</feature>
<keyword evidence="5" id="KW-0560">Oxidoreductase</keyword>
<evidence type="ECO:0000256" key="2">
    <source>
        <dbReference type="ARBA" id="ARBA00010617"/>
    </source>
</evidence>
<dbReference type="InterPro" id="IPR017972">
    <property type="entry name" value="Cyt_P450_CS"/>
</dbReference>
<dbReference type="Pfam" id="PF02845">
    <property type="entry name" value="CUE"/>
    <property type="match status" value="1"/>
</dbReference>
<evidence type="ECO:0000256" key="5">
    <source>
        <dbReference type="ARBA" id="ARBA00023002"/>
    </source>
</evidence>
<feature type="region of interest" description="Disordered" evidence="9">
    <location>
        <begin position="221"/>
        <end position="302"/>
    </location>
</feature>
<dbReference type="Pfam" id="PF00067">
    <property type="entry name" value="p450"/>
    <property type="match status" value="1"/>
</dbReference>
<evidence type="ECO:0000256" key="3">
    <source>
        <dbReference type="ARBA" id="ARBA00022617"/>
    </source>
</evidence>
<proteinExistence type="inferred from homology"/>
<feature type="region of interest" description="Disordered" evidence="9">
    <location>
        <begin position="155"/>
        <end position="176"/>
    </location>
</feature>
<protein>
    <recommendedName>
        <fullName evidence="10">CUE domain-containing protein</fullName>
    </recommendedName>
</protein>
<dbReference type="GO" id="GO:0020037">
    <property type="term" value="F:heme binding"/>
    <property type="evidence" value="ECO:0007669"/>
    <property type="project" value="InterPro"/>
</dbReference>
<keyword evidence="12" id="KW-1185">Reference proteome</keyword>
<dbReference type="InterPro" id="IPR036396">
    <property type="entry name" value="Cyt_P450_sf"/>
</dbReference>
<keyword evidence="7" id="KW-0503">Monooxygenase</keyword>
<evidence type="ECO:0000256" key="6">
    <source>
        <dbReference type="ARBA" id="ARBA00023004"/>
    </source>
</evidence>
<feature type="compositionally biased region" description="Polar residues" evidence="9">
    <location>
        <begin position="277"/>
        <end position="289"/>
    </location>
</feature>
<dbReference type="GO" id="GO:0016705">
    <property type="term" value="F:oxidoreductase activity, acting on paired donors, with incorporation or reduction of molecular oxygen"/>
    <property type="evidence" value="ECO:0007669"/>
    <property type="project" value="InterPro"/>
</dbReference>
<dbReference type="PRINTS" id="PR00463">
    <property type="entry name" value="EP450I"/>
</dbReference>
<dbReference type="VEuPathDB" id="FungiDB:F4678DRAFT_351277"/>
<name>A0A9W8NBX1_9PEZI</name>
<evidence type="ECO:0000256" key="7">
    <source>
        <dbReference type="ARBA" id="ARBA00023033"/>
    </source>
</evidence>
<evidence type="ECO:0000313" key="11">
    <source>
        <dbReference type="EMBL" id="KAJ3567940.1"/>
    </source>
</evidence>
<dbReference type="VEuPathDB" id="FungiDB:F4678DRAFT_470149"/>
<feature type="region of interest" description="Disordered" evidence="9">
    <location>
        <begin position="315"/>
        <end position="378"/>
    </location>
</feature>
<feature type="compositionally biased region" description="Basic and acidic residues" evidence="9">
    <location>
        <begin position="365"/>
        <end position="378"/>
    </location>
</feature>
<dbReference type="Proteomes" id="UP001148614">
    <property type="component" value="Unassembled WGS sequence"/>
</dbReference>
<comment type="similarity">
    <text evidence="2">Belongs to the cytochrome P450 family.</text>
</comment>
<dbReference type="PROSITE" id="PS00086">
    <property type="entry name" value="CYTOCHROME_P450"/>
    <property type="match status" value="1"/>
</dbReference>
<accession>A0A9W8NBX1</accession>
<evidence type="ECO:0000256" key="1">
    <source>
        <dbReference type="ARBA" id="ARBA00001971"/>
    </source>
</evidence>
<evidence type="ECO:0000259" key="10">
    <source>
        <dbReference type="PROSITE" id="PS51140"/>
    </source>
</evidence>
<dbReference type="CDD" id="cd14372">
    <property type="entry name" value="CUE_Cue5p_like"/>
    <property type="match status" value="1"/>
</dbReference>
<dbReference type="Gene3D" id="1.10.8.10">
    <property type="entry name" value="DNA helicase RuvA subunit, C-terminal domain"/>
    <property type="match status" value="1"/>
</dbReference>
<dbReference type="AlphaFoldDB" id="A0A9W8NBX1"/>
<comment type="caution">
    <text evidence="11">The sequence shown here is derived from an EMBL/GenBank/DDBJ whole genome shotgun (WGS) entry which is preliminary data.</text>
</comment>
<dbReference type="InterPro" id="IPR002401">
    <property type="entry name" value="Cyt_P450_E_grp-I"/>
</dbReference>
<feature type="domain" description="CUE" evidence="10">
    <location>
        <begin position="57"/>
        <end position="99"/>
    </location>
</feature>
<keyword evidence="6 8" id="KW-0408">Iron</keyword>
<keyword evidence="4 8" id="KW-0479">Metal-binding</keyword>
<dbReference type="InterPro" id="IPR003892">
    <property type="entry name" value="CUE"/>
</dbReference>
<organism evidence="11 12">
    <name type="scientific">Xylaria arbuscula</name>
    <dbReference type="NCBI Taxonomy" id="114810"/>
    <lineage>
        <taxon>Eukaryota</taxon>
        <taxon>Fungi</taxon>
        <taxon>Dikarya</taxon>
        <taxon>Ascomycota</taxon>
        <taxon>Pezizomycotina</taxon>
        <taxon>Sordariomycetes</taxon>
        <taxon>Xylariomycetidae</taxon>
        <taxon>Xylariales</taxon>
        <taxon>Xylariaceae</taxon>
        <taxon>Xylaria</taxon>
    </lineage>
</organism>